<dbReference type="EMBL" id="FNTD01000004">
    <property type="protein sequence ID" value="SEB85479.1"/>
    <property type="molecule type" value="Genomic_DNA"/>
</dbReference>
<dbReference type="Proteomes" id="UP000182375">
    <property type="component" value="Unassembled WGS sequence"/>
</dbReference>
<proteinExistence type="predicted"/>
<name>A0A1H4MR68_9ACTN</name>
<feature type="signal peptide" evidence="2">
    <location>
        <begin position="1"/>
        <end position="27"/>
    </location>
</feature>
<organism evidence="3 4">
    <name type="scientific">Streptomyces misionensis</name>
    <dbReference type="NCBI Taxonomy" id="67331"/>
    <lineage>
        <taxon>Bacteria</taxon>
        <taxon>Bacillati</taxon>
        <taxon>Actinomycetota</taxon>
        <taxon>Actinomycetes</taxon>
        <taxon>Kitasatosporales</taxon>
        <taxon>Streptomycetaceae</taxon>
        <taxon>Streptomyces</taxon>
    </lineage>
</organism>
<accession>A0A1H4MR68</accession>
<dbReference type="PROSITE" id="PS51318">
    <property type="entry name" value="TAT"/>
    <property type="match status" value="1"/>
</dbReference>
<evidence type="ECO:0000313" key="3">
    <source>
        <dbReference type="EMBL" id="SEB85479.1"/>
    </source>
</evidence>
<evidence type="ECO:0000313" key="4">
    <source>
        <dbReference type="Proteomes" id="UP000182375"/>
    </source>
</evidence>
<reference evidence="3 4" key="1">
    <citation type="submission" date="2016-10" db="EMBL/GenBank/DDBJ databases">
        <authorList>
            <person name="de Groot N.N."/>
        </authorList>
    </citation>
    <scope>NUCLEOTIDE SEQUENCE [LARGE SCALE GENOMIC DNA]</scope>
    <source>
        <strain evidence="3 4">DSM 40306</strain>
    </source>
</reference>
<dbReference type="InterPro" id="IPR006311">
    <property type="entry name" value="TAT_signal"/>
</dbReference>
<dbReference type="GeneID" id="95509832"/>
<feature type="chain" id="PRO_5010176239" evidence="2">
    <location>
        <begin position="28"/>
        <end position="216"/>
    </location>
</feature>
<dbReference type="RefSeq" id="WP_070029336.1">
    <property type="nucleotide sequence ID" value="NZ_FNTD01000004.1"/>
</dbReference>
<gene>
    <name evidence="3" type="ORF">SAMN04490357_0560</name>
</gene>
<feature type="region of interest" description="Disordered" evidence="1">
    <location>
        <begin position="82"/>
        <end position="106"/>
    </location>
</feature>
<dbReference type="AlphaFoldDB" id="A0A1H4MR68"/>
<sequence>MSASRRSVLGAAMAAPLLAQFTGTASADTAEPGALGTVSDGWIEVRWTEQAQALLDRFQAVVEPVAPARLVQDAKGKAIRFPVRSGQGDPALTDPAQAHGNGRLDGGVRFRTPDGTVQVSDLEGALRDGLASGKGVVNGFEVAHRAVARPEWHEGVLRTESVPLGRPMRVRIADVPLRPTPEMVETFGTAFGEAGFTTATVLGHVTAEGVYTPPKA</sequence>
<keyword evidence="2" id="KW-0732">Signal</keyword>
<evidence type="ECO:0000256" key="1">
    <source>
        <dbReference type="SAM" id="MobiDB-lite"/>
    </source>
</evidence>
<evidence type="ECO:0000256" key="2">
    <source>
        <dbReference type="SAM" id="SignalP"/>
    </source>
</evidence>
<protein>
    <submittedName>
        <fullName evidence="3">Uncharacterized protein</fullName>
    </submittedName>
</protein>